<sequence length="427" mass="48031">MEQESETAYKSLRQGLSSSSGINTVDEFFRLDVSSKPSTNHSLARVINGNLTYILWQKSQHNSCSLEPKFQNRSSSLERISSHYIAAPNAFTSHADPAEDRRHIHTHQFFRPAFSVPSYAKTGLVEYFIQHLDPALEPDKSFIDQKCKETLPNTAEHSMSNWITSFFEQAVKQSPNIQISRTWQSKPTMRLEGVNSTRKLDGAIMSLNLGNENHIRDVLVRVELKIKNKSEASHAAICLANSGSLSGAIGSESFDVKASKENLKKFFALISLSLTCNKRLLGFDPTFIDDQGPHTAIQIVTDTGTQELVIDHPHIFRAAGICGRGTTCWKAHLSVDERQTFLIKDSWQPKDRREEGVMLRDVTENNVPHVARYHHHEDVHVAGNSVDIESHVRRGANFQTCQTIKITDEPNDPHKYRMALLIGFTNG</sequence>
<dbReference type="Pfam" id="PF17667">
    <property type="entry name" value="Pkinase_fungal"/>
    <property type="match status" value="1"/>
</dbReference>
<evidence type="ECO:0000313" key="3">
    <source>
        <dbReference type="Proteomes" id="UP000325313"/>
    </source>
</evidence>
<proteinExistence type="predicted"/>
<name>A0A5B0RQ19_PUCGR</name>
<organism evidence="2 3">
    <name type="scientific">Puccinia graminis f. sp. tritici</name>
    <dbReference type="NCBI Taxonomy" id="56615"/>
    <lineage>
        <taxon>Eukaryota</taxon>
        <taxon>Fungi</taxon>
        <taxon>Dikarya</taxon>
        <taxon>Basidiomycota</taxon>
        <taxon>Pucciniomycotina</taxon>
        <taxon>Pucciniomycetes</taxon>
        <taxon>Pucciniales</taxon>
        <taxon>Pucciniaceae</taxon>
        <taxon>Puccinia</taxon>
    </lineage>
</organism>
<dbReference type="Proteomes" id="UP000325313">
    <property type="component" value="Unassembled WGS sequence"/>
</dbReference>
<reference evidence="2 3" key="1">
    <citation type="submission" date="2019-05" db="EMBL/GenBank/DDBJ databases">
        <title>Emergence of the Ug99 lineage of the wheat stem rust pathogen through somatic hybridization.</title>
        <authorList>
            <person name="Li F."/>
            <person name="Upadhyaya N.M."/>
            <person name="Sperschneider J."/>
            <person name="Matny O."/>
            <person name="Nguyen-Phuc H."/>
            <person name="Mago R."/>
            <person name="Raley C."/>
            <person name="Miller M.E."/>
            <person name="Silverstein K.A.T."/>
            <person name="Henningsen E."/>
            <person name="Hirsch C.D."/>
            <person name="Visser B."/>
            <person name="Pretorius Z.A."/>
            <person name="Steffenson B.J."/>
            <person name="Schwessinger B."/>
            <person name="Dodds P.N."/>
            <person name="Figueroa M."/>
        </authorList>
    </citation>
    <scope>NUCLEOTIDE SEQUENCE [LARGE SCALE GENOMIC DNA]</scope>
    <source>
        <strain evidence="2 3">Ug99</strain>
    </source>
</reference>
<dbReference type="EMBL" id="VDEP01000169">
    <property type="protein sequence ID" value="KAA1127422.1"/>
    <property type="molecule type" value="Genomic_DNA"/>
</dbReference>
<dbReference type="AlphaFoldDB" id="A0A5B0RQ19"/>
<accession>A0A5B0RQ19</accession>
<dbReference type="InterPro" id="IPR040976">
    <property type="entry name" value="Pkinase_fungal"/>
</dbReference>
<dbReference type="PANTHER" id="PTHR38248:SF2">
    <property type="entry name" value="FUNK1 11"/>
    <property type="match status" value="1"/>
</dbReference>
<gene>
    <name evidence="2" type="ORF">PGTUg99_036504</name>
</gene>
<evidence type="ECO:0000313" key="2">
    <source>
        <dbReference type="EMBL" id="KAA1127422.1"/>
    </source>
</evidence>
<comment type="caution">
    <text evidence="2">The sequence shown here is derived from an EMBL/GenBank/DDBJ whole genome shotgun (WGS) entry which is preliminary data.</text>
</comment>
<dbReference type="PANTHER" id="PTHR38248">
    <property type="entry name" value="FUNK1 6"/>
    <property type="match status" value="1"/>
</dbReference>
<evidence type="ECO:0000259" key="1">
    <source>
        <dbReference type="Pfam" id="PF17667"/>
    </source>
</evidence>
<feature type="domain" description="Fungal-type protein kinase" evidence="1">
    <location>
        <begin position="246"/>
        <end position="405"/>
    </location>
</feature>
<protein>
    <recommendedName>
        <fullName evidence="1">Fungal-type protein kinase domain-containing protein</fullName>
    </recommendedName>
</protein>